<comment type="caution">
    <text evidence="1">The sequence shown here is derived from an EMBL/GenBank/DDBJ whole genome shotgun (WGS) entry which is preliminary data.</text>
</comment>
<accession>A0ABW3M2B7</accession>
<name>A0ABW3M2B7_9PSEU</name>
<dbReference type="Proteomes" id="UP001597045">
    <property type="component" value="Unassembled WGS sequence"/>
</dbReference>
<proteinExistence type="predicted"/>
<organism evidence="1 2">
    <name type="scientific">Kibdelosporangium lantanae</name>
    <dbReference type="NCBI Taxonomy" id="1497396"/>
    <lineage>
        <taxon>Bacteria</taxon>
        <taxon>Bacillati</taxon>
        <taxon>Actinomycetota</taxon>
        <taxon>Actinomycetes</taxon>
        <taxon>Pseudonocardiales</taxon>
        <taxon>Pseudonocardiaceae</taxon>
        <taxon>Kibdelosporangium</taxon>
    </lineage>
</organism>
<protein>
    <submittedName>
        <fullName evidence="1">Uncharacterized protein</fullName>
    </submittedName>
</protein>
<gene>
    <name evidence="1" type="ORF">ACFQ1S_03705</name>
</gene>
<reference evidence="2" key="1">
    <citation type="journal article" date="2019" name="Int. J. Syst. Evol. Microbiol.">
        <title>The Global Catalogue of Microorganisms (GCM) 10K type strain sequencing project: providing services to taxonomists for standard genome sequencing and annotation.</title>
        <authorList>
            <consortium name="The Broad Institute Genomics Platform"/>
            <consortium name="The Broad Institute Genome Sequencing Center for Infectious Disease"/>
            <person name="Wu L."/>
            <person name="Ma J."/>
        </authorList>
    </citation>
    <scope>NUCLEOTIDE SEQUENCE [LARGE SCALE GENOMIC DNA]</scope>
    <source>
        <strain evidence="2">JCM 31486</strain>
    </source>
</reference>
<sequence>MVAAAQNADLLYLQHIIALHTPVRGGQLVADLNASDADTRDRVGQRATVRGLPVPHHRVHSDVLVFAQQHDHRTPAAQAFETRVIR</sequence>
<evidence type="ECO:0000313" key="2">
    <source>
        <dbReference type="Proteomes" id="UP001597045"/>
    </source>
</evidence>
<keyword evidence="2" id="KW-1185">Reference proteome</keyword>
<evidence type="ECO:0000313" key="1">
    <source>
        <dbReference type="EMBL" id="MFD1044762.1"/>
    </source>
</evidence>
<dbReference type="EMBL" id="JBHTIS010000119">
    <property type="protein sequence ID" value="MFD1044762.1"/>
    <property type="molecule type" value="Genomic_DNA"/>
</dbReference>